<reference evidence="2 3" key="1">
    <citation type="submission" date="2015-12" db="EMBL/GenBank/DDBJ databases">
        <authorList>
            <person name="Shamseldin A."/>
            <person name="Moawad H."/>
            <person name="Abd El-Rahim W.M."/>
            <person name="Sadowsky M.J."/>
        </authorList>
    </citation>
    <scope>NUCLEOTIDE SEQUENCE [LARGE SCALE GENOMIC DNA]</scope>
    <source>
        <strain evidence="2 3">JC234</strain>
    </source>
</reference>
<dbReference type="Pfam" id="PF02036">
    <property type="entry name" value="SCP2"/>
    <property type="match status" value="1"/>
</dbReference>
<evidence type="ECO:0000313" key="3">
    <source>
        <dbReference type="Proteomes" id="UP000094795"/>
    </source>
</evidence>
<sequence>MHTEFPTVPLLLASPLRLVPLAPLSQALTILARRMVANHPGLISRLGPYVSSSFAVDPTDLPVTLLLHPHPTSMRITLHRDPPRADARIAGPLSALLGLVHGTWDGDALFFSRDLVIDGDTSAALALRNAIDDCEIDLGAEIAGLTGPFGRLLMPFIALAERRTGMPLRRAEARP</sequence>
<dbReference type="STRING" id="1480615.AWJ14_09365"/>
<name>A0A1C1Z1L8_9HYPH</name>
<evidence type="ECO:0000313" key="2">
    <source>
        <dbReference type="EMBL" id="OCW59635.1"/>
    </source>
</evidence>
<keyword evidence="3" id="KW-1185">Reference proteome</keyword>
<comment type="caution">
    <text evidence="2">The sequence shown here is derived from an EMBL/GenBank/DDBJ whole genome shotgun (WGS) entry which is preliminary data.</text>
</comment>
<dbReference type="Proteomes" id="UP000094795">
    <property type="component" value="Unassembled WGS sequence"/>
</dbReference>
<feature type="domain" description="SCP2" evidence="1">
    <location>
        <begin position="55"/>
        <end position="131"/>
    </location>
</feature>
<dbReference type="InterPro" id="IPR003033">
    <property type="entry name" value="SCP2_sterol-bd_dom"/>
</dbReference>
<dbReference type="EMBL" id="LQZT01000001">
    <property type="protein sequence ID" value="OCW59635.1"/>
    <property type="molecule type" value="Genomic_DNA"/>
</dbReference>
<accession>A0A1C1Z1L8</accession>
<dbReference type="SUPFAM" id="SSF55718">
    <property type="entry name" value="SCP-like"/>
    <property type="match status" value="1"/>
</dbReference>
<proteinExistence type="predicted"/>
<dbReference type="AlphaFoldDB" id="A0A1C1Z1L8"/>
<evidence type="ECO:0000259" key="1">
    <source>
        <dbReference type="Pfam" id="PF02036"/>
    </source>
</evidence>
<dbReference type="InterPro" id="IPR036527">
    <property type="entry name" value="SCP2_sterol-bd_dom_sf"/>
</dbReference>
<organism evidence="2 3">
    <name type="scientific">Hoeflea olei</name>
    <dbReference type="NCBI Taxonomy" id="1480615"/>
    <lineage>
        <taxon>Bacteria</taxon>
        <taxon>Pseudomonadati</taxon>
        <taxon>Pseudomonadota</taxon>
        <taxon>Alphaproteobacteria</taxon>
        <taxon>Hyphomicrobiales</taxon>
        <taxon>Rhizobiaceae</taxon>
        <taxon>Hoeflea</taxon>
    </lineage>
</organism>
<protein>
    <submittedName>
        <fullName evidence="2">Sterol-binding protein</fullName>
    </submittedName>
</protein>
<gene>
    <name evidence="2" type="ORF">AWJ14_09365</name>
</gene>